<reference evidence="1" key="1">
    <citation type="submission" date="2023-01" db="EMBL/GenBank/DDBJ databases">
        <title>Genome assembly of the deep-sea coral Lophelia pertusa.</title>
        <authorList>
            <person name="Herrera S."/>
            <person name="Cordes E."/>
        </authorList>
    </citation>
    <scope>NUCLEOTIDE SEQUENCE</scope>
    <source>
        <strain evidence="1">USNM1676648</strain>
        <tissue evidence="1">Polyp</tissue>
    </source>
</reference>
<evidence type="ECO:0000313" key="2">
    <source>
        <dbReference type="Proteomes" id="UP001163046"/>
    </source>
</evidence>
<name>A0A9W9ZWW1_9CNID</name>
<organism evidence="1 2">
    <name type="scientific">Desmophyllum pertusum</name>
    <dbReference type="NCBI Taxonomy" id="174260"/>
    <lineage>
        <taxon>Eukaryota</taxon>
        <taxon>Metazoa</taxon>
        <taxon>Cnidaria</taxon>
        <taxon>Anthozoa</taxon>
        <taxon>Hexacorallia</taxon>
        <taxon>Scleractinia</taxon>
        <taxon>Caryophylliina</taxon>
        <taxon>Caryophylliidae</taxon>
        <taxon>Desmophyllum</taxon>
    </lineage>
</organism>
<keyword evidence="2" id="KW-1185">Reference proteome</keyword>
<proteinExistence type="predicted"/>
<gene>
    <name evidence="1" type="ORF">OS493_032215</name>
</gene>
<accession>A0A9W9ZWW1</accession>
<comment type="caution">
    <text evidence="1">The sequence shown here is derived from an EMBL/GenBank/DDBJ whole genome shotgun (WGS) entry which is preliminary data.</text>
</comment>
<dbReference type="Proteomes" id="UP001163046">
    <property type="component" value="Unassembled WGS sequence"/>
</dbReference>
<dbReference type="EMBL" id="MU825435">
    <property type="protein sequence ID" value="KAJ7389358.1"/>
    <property type="molecule type" value="Genomic_DNA"/>
</dbReference>
<dbReference type="AlphaFoldDB" id="A0A9W9ZWW1"/>
<evidence type="ECO:0000313" key="1">
    <source>
        <dbReference type="EMBL" id="KAJ7389358.1"/>
    </source>
</evidence>
<protein>
    <submittedName>
        <fullName evidence="1">Uncharacterized protein</fullName>
    </submittedName>
</protein>
<sequence length="178" mass="20103">MYAGQGFQTGVLFRGAWISVYAGASLSLWIVEAGITIEARLLESYFIPELAHQDQHVAAKGVYRAKAANDSTRIRVWLWYRFRLCIRIKCKLFGCSIKIKWCSEKTLASGGGQQKRSTGRCLVTVNKMWIAVLLSLAMQHALQDKPQTRSILSNGMDFTRIPKSTATRSEWDPFRDLA</sequence>